<evidence type="ECO:0000259" key="4">
    <source>
        <dbReference type="PROSITE" id="PS01124"/>
    </source>
</evidence>
<dbReference type="Gene3D" id="1.10.10.60">
    <property type="entry name" value="Homeodomain-like"/>
    <property type="match status" value="2"/>
</dbReference>
<comment type="caution">
    <text evidence="5">The sequence shown here is derived from an EMBL/GenBank/DDBJ whole genome shotgun (WGS) entry which is preliminary data.</text>
</comment>
<gene>
    <name evidence="5" type="ORF">FHS57_005797</name>
</gene>
<dbReference type="PANTHER" id="PTHR43280">
    <property type="entry name" value="ARAC-FAMILY TRANSCRIPTIONAL REGULATOR"/>
    <property type="match status" value="1"/>
</dbReference>
<feature type="domain" description="HTH araC/xylS-type" evidence="4">
    <location>
        <begin position="79"/>
        <end position="177"/>
    </location>
</feature>
<evidence type="ECO:0000256" key="3">
    <source>
        <dbReference type="ARBA" id="ARBA00023163"/>
    </source>
</evidence>
<keyword evidence="2 5" id="KW-0238">DNA-binding</keyword>
<proteinExistence type="predicted"/>
<dbReference type="PANTHER" id="PTHR43280:SF2">
    <property type="entry name" value="HTH-TYPE TRANSCRIPTIONAL REGULATOR EXSA"/>
    <property type="match status" value="1"/>
</dbReference>
<organism evidence="5 6">
    <name type="scientific">Runella defluvii</name>
    <dbReference type="NCBI Taxonomy" id="370973"/>
    <lineage>
        <taxon>Bacteria</taxon>
        <taxon>Pseudomonadati</taxon>
        <taxon>Bacteroidota</taxon>
        <taxon>Cytophagia</taxon>
        <taxon>Cytophagales</taxon>
        <taxon>Spirosomataceae</taxon>
        <taxon>Runella</taxon>
    </lineage>
</organism>
<dbReference type="PROSITE" id="PS01124">
    <property type="entry name" value="HTH_ARAC_FAMILY_2"/>
    <property type="match status" value="1"/>
</dbReference>
<dbReference type="GO" id="GO:0043565">
    <property type="term" value="F:sequence-specific DNA binding"/>
    <property type="evidence" value="ECO:0007669"/>
    <property type="project" value="InterPro"/>
</dbReference>
<dbReference type="SMART" id="SM00342">
    <property type="entry name" value="HTH_ARAC"/>
    <property type="match status" value="1"/>
</dbReference>
<dbReference type="Proteomes" id="UP000541352">
    <property type="component" value="Unassembled WGS sequence"/>
</dbReference>
<dbReference type="InterPro" id="IPR009057">
    <property type="entry name" value="Homeodomain-like_sf"/>
</dbReference>
<protein>
    <submittedName>
        <fullName evidence="5">AraC-like DNA-binding protein</fullName>
    </submittedName>
</protein>
<keyword evidence="3" id="KW-0804">Transcription</keyword>
<evidence type="ECO:0000313" key="5">
    <source>
        <dbReference type="EMBL" id="MBB3841768.1"/>
    </source>
</evidence>
<dbReference type="SUPFAM" id="SSF46689">
    <property type="entry name" value="Homeodomain-like"/>
    <property type="match status" value="2"/>
</dbReference>
<sequence>MNAKKNSTSQEQLTIVLNIEDFKRIEGDLIEKRIPFSIDYSSKLCEKQEEVTRTKIEKVEVSKKEQPEYPNIVVDKLEQVVNKYIGPNFESELPSLDNICEELSMRESTFKRVFKQYYGVTLHQYYMMKKMDHAANLIRSGYTITSVSKIIGYAHPIKFTKMFQKHFGVSPKKYQQFQKNLSLEKLRDSVRGV</sequence>
<dbReference type="GO" id="GO:0003700">
    <property type="term" value="F:DNA-binding transcription factor activity"/>
    <property type="evidence" value="ECO:0007669"/>
    <property type="project" value="InterPro"/>
</dbReference>
<keyword evidence="1" id="KW-0805">Transcription regulation</keyword>
<dbReference type="RefSeq" id="WP_183979656.1">
    <property type="nucleotide sequence ID" value="NZ_JACIBY010000021.1"/>
</dbReference>
<name>A0A7W6ETI3_9BACT</name>
<evidence type="ECO:0000313" key="6">
    <source>
        <dbReference type="Proteomes" id="UP000541352"/>
    </source>
</evidence>
<evidence type="ECO:0000256" key="2">
    <source>
        <dbReference type="ARBA" id="ARBA00023125"/>
    </source>
</evidence>
<reference evidence="5 6" key="1">
    <citation type="submission" date="2020-08" db="EMBL/GenBank/DDBJ databases">
        <title>Genomic Encyclopedia of Type Strains, Phase IV (KMG-IV): sequencing the most valuable type-strain genomes for metagenomic binning, comparative biology and taxonomic classification.</title>
        <authorList>
            <person name="Goeker M."/>
        </authorList>
    </citation>
    <scope>NUCLEOTIDE SEQUENCE [LARGE SCALE GENOMIC DNA]</scope>
    <source>
        <strain evidence="5 6">DSM 17976</strain>
    </source>
</reference>
<keyword evidence="6" id="KW-1185">Reference proteome</keyword>
<dbReference type="AlphaFoldDB" id="A0A7W6ETI3"/>
<evidence type="ECO:0000256" key="1">
    <source>
        <dbReference type="ARBA" id="ARBA00023015"/>
    </source>
</evidence>
<dbReference type="PRINTS" id="PR00032">
    <property type="entry name" value="HTHARAC"/>
</dbReference>
<dbReference type="EMBL" id="JACIBY010000021">
    <property type="protein sequence ID" value="MBB3841768.1"/>
    <property type="molecule type" value="Genomic_DNA"/>
</dbReference>
<accession>A0A7W6ETI3</accession>
<dbReference type="InterPro" id="IPR018060">
    <property type="entry name" value="HTH_AraC"/>
</dbReference>
<dbReference type="InterPro" id="IPR020449">
    <property type="entry name" value="Tscrpt_reg_AraC-type_HTH"/>
</dbReference>
<dbReference type="Pfam" id="PF12833">
    <property type="entry name" value="HTH_18"/>
    <property type="match status" value="1"/>
</dbReference>